<dbReference type="GO" id="GO:0016491">
    <property type="term" value="F:oxidoreductase activity"/>
    <property type="evidence" value="ECO:0007669"/>
    <property type="project" value="UniProtKB-KW"/>
</dbReference>
<dbReference type="GO" id="GO:0046872">
    <property type="term" value="F:metal ion binding"/>
    <property type="evidence" value="ECO:0007669"/>
    <property type="project" value="UniProtKB-KW"/>
</dbReference>
<evidence type="ECO:0000259" key="3">
    <source>
        <dbReference type="PROSITE" id="PS51471"/>
    </source>
</evidence>
<accession>A0A401KR88</accession>
<keyword evidence="2" id="KW-0479">Metal-binding</keyword>
<evidence type="ECO:0000313" key="5">
    <source>
        <dbReference type="Proteomes" id="UP000286921"/>
    </source>
</evidence>
<protein>
    <submittedName>
        <fullName evidence="4">Sexual differentiation process protein isp7</fullName>
    </submittedName>
</protein>
<comment type="similarity">
    <text evidence="1 2">Belongs to the iron/ascorbate-dependent oxidoreductase family.</text>
</comment>
<organism evidence="4 5">
    <name type="scientific">Aspergillus awamori</name>
    <name type="common">Black koji mold</name>
    <dbReference type="NCBI Taxonomy" id="105351"/>
    <lineage>
        <taxon>Eukaryota</taxon>
        <taxon>Fungi</taxon>
        <taxon>Dikarya</taxon>
        <taxon>Ascomycota</taxon>
        <taxon>Pezizomycotina</taxon>
        <taxon>Eurotiomycetes</taxon>
        <taxon>Eurotiomycetidae</taxon>
        <taxon>Eurotiales</taxon>
        <taxon>Aspergillaceae</taxon>
        <taxon>Aspergillus</taxon>
    </lineage>
</organism>
<dbReference type="STRING" id="105351.A0A401KR88"/>
<feature type="domain" description="Fe2OG dioxygenase" evidence="3">
    <location>
        <begin position="194"/>
        <end position="323"/>
    </location>
</feature>
<keyword evidence="2" id="KW-0408">Iron</keyword>
<dbReference type="EMBL" id="BDHI01000014">
    <property type="protein sequence ID" value="GCB21813.1"/>
    <property type="molecule type" value="Genomic_DNA"/>
</dbReference>
<dbReference type="Gene3D" id="2.60.120.330">
    <property type="entry name" value="B-lactam Antibiotic, Isopenicillin N Synthase, Chain"/>
    <property type="match status" value="1"/>
</dbReference>
<dbReference type="SUPFAM" id="SSF51197">
    <property type="entry name" value="Clavaminate synthase-like"/>
    <property type="match status" value="1"/>
</dbReference>
<dbReference type="InterPro" id="IPR044861">
    <property type="entry name" value="IPNS-like_FE2OG_OXY"/>
</dbReference>
<evidence type="ECO:0000256" key="2">
    <source>
        <dbReference type="RuleBase" id="RU003682"/>
    </source>
</evidence>
<dbReference type="InterPro" id="IPR050231">
    <property type="entry name" value="Iron_ascorbate_oxido_reductase"/>
</dbReference>
<proteinExistence type="inferred from homology"/>
<keyword evidence="2" id="KW-0560">Oxidoreductase</keyword>
<evidence type="ECO:0000313" key="4">
    <source>
        <dbReference type="EMBL" id="GCB21813.1"/>
    </source>
</evidence>
<dbReference type="InterPro" id="IPR026992">
    <property type="entry name" value="DIOX_N"/>
</dbReference>
<sequence length="376" mass="42275">MSSAIPVIDFAPFYKGSSEDRQRLKDEIHQACKDLGFFQLRNHTIPLELQKGILERSKDFFRLPVEIKEKYDRGKLASKPPPRCPLFKLPDNDSFNRGYERFRAQNFEKRTTGDLKEGFFLGRHLPRDDPDVQAGKFGQGPNKYPAEVTDPQLFRDTVDRYFGAVLSLTFDLMTVIADLVGLDSDALRRFCTKPIATLRLLHYPPQAPDASELERGVHYPSSRIRLPVNLGVTTDEPTFLTGIGAHSDFGALTILLQDSVGGLQVWSRTSNEWVDVVPVPGAVVVNTGNMMMRWTNDRYVSNLHRVINTSGTARYSVPFFFDGNADFLVECLESCLEPGEVPKYGPITVNDWMVGRYADTFGGGEVEGEKDLVSLE</sequence>
<gene>
    <name evidence="4" type="ORF">AAWM_04698</name>
</gene>
<dbReference type="Pfam" id="PF03171">
    <property type="entry name" value="2OG-FeII_Oxy"/>
    <property type="match status" value="1"/>
</dbReference>
<dbReference type="InterPro" id="IPR027443">
    <property type="entry name" value="IPNS-like_sf"/>
</dbReference>
<dbReference type="PROSITE" id="PS51471">
    <property type="entry name" value="FE2OG_OXY"/>
    <property type="match status" value="1"/>
</dbReference>
<dbReference type="InterPro" id="IPR005123">
    <property type="entry name" value="Oxoglu/Fe-dep_dioxygenase_dom"/>
</dbReference>
<comment type="caution">
    <text evidence="4">The sequence shown here is derived from an EMBL/GenBank/DDBJ whole genome shotgun (WGS) entry which is preliminary data.</text>
</comment>
<name>A0A401KR88_ASPAW</name>
<dbReference type="GO" id="GO:0044283">
    <property type="term" value="P:small molecule biosynthetic process"/>
    <property type="evidence" value="ECO:0007669"/>
    <property type="project" value="UniProtKB-ARBA"/>
</dbReference>
<dbReference type="Pfam" id="PF14226">
    <property type="entry name" value="DIOX_N"/>
    <property type="match status" value="1"/>
</dbReference>
<dbReference type="AlphaFoldDB" id="A0A401KR88"/>
<keyword evidence="5" id="KW-1185">Reference proteome</keyword>
<dbReference type="PANTHER" id="PTHR47990">
    <property type="entry name" value="2-OXOGLUTARATE (2OG) AND FE(II)-DEPENDENT OXYGENASE SUPERFAMILY PROTEIN-RELATED"/>
    <property type="match status" value="1"/>
</dbReference>
<dbReference type="Proteomes" id="UP000286921">
    <property type="component" value="Unassembled WGS sequence"/>
</dbReference>
<reference evidence="4 5" key="1">
    <citation type="submission" date="2016-09" db="EMBL/GenBank/DDBJ databases">
        <title>Aspergillus awamori IFM 58123T.</title>
        <authorList>
            <person name="Kusuya Y."/>
            <person name="Shimizu M."/>
            <person name="Takahashi H."/>
            <person name="Yaguchi T."/>
        </authorList>
    </citation>
    <scope>NUCLEOTIDE SEQUENCE [LARGE SCALE GENOMIC DNA]</scope>
    <source>
        <strain evidence="4 5">IFM 58123</strain>
    </source>
</reference>
<evidence type="ECO:0000256" key="1">
    <source>
        <dbReference type="ARBA" id="ARBA00008056"/>
    </source>
</evidence>